<feature type="non-terminal residue" evidence="1">
    <location>
        <position position="1"/>
    </location>
</feature>
<organism evidence="1 2">
    <name type="scientific">Cirrhinus mrigala</name>
    <name type="common">Mrigala</name>
    <dbReference type="NCBI Taxonomy" id="683832"/>
    <lineage>
        <taxon>Eukaryota</taxon>
        <taxon>Metazoa</taxon>
        <taxon>Chordata</taxon>
        <taxon>Craniata</taxon>
        <taxon>Vertebrata</taxon>
        <taxon>Euteleostomi</taxon>
        <taxon>Actinopterygii</taxon>
        <taxon>Neopterygii</taxon>
        <taxon>Teleostei</taxon>
        <taxon>Ostariophysi</taxon>
        <taxon>Cypriniformes</taxon>
        <taxon>Cyprinidae</taxon>
        <taxon>Labeoninae</taxon>
        <taxon>Labeonini</taxon>
        <taxon>Cirrhinus</taxon>
    </lineage>
</organism>
<evidence type="ECO:0000313" key="1">
    <source>
        <dbReference type="EMBL" id="KAL0183541.1"/>
    </source>
</evidence>
<protein>
    <submittedName>
        <fullName evidence="1">Uncharacterized protein</fullName>
    </submittedName>
</protein>
<keyword evidence="2" id="KW-1185">Reference proteome</keyword>
<dbReference type="EMBL" id="JAMKFB020000009">
    <property type="protein sequence ID" value="KAL0183541.1"/>
    <property type="molecule type" value="Genomic_DNA"/>
</dbReference>
<name>A0ABD0QEW7_CIRMR</name>
<comment type="caution">
    <text evidence="1">The sequence shown here is derived from an EMBL/GenBank/DDBJ whole genome shotgun (WGS) entry which is preliminary data.</text>
</comment>
<accession>A0ABD0QEW7</accession>
<reference evidence="1 2" key="1">
    <citation type="submission" date="2024-05" db="EMBL/GenBank/DDBJ databases">
        <title>Genome sequencing and assembly of Indian major carp, Cirrhinus mrigala (Hamilton, 1822).</title>
        <authorList>
            <person name="Mohindra V."/>
            <person name="Chowdhury L.M."/>
            <person name="Lal K."/>
            <person name="Jena J.K."/>
        </authorList>
    </citation>
    <scope>NUCLEOTIDE SEQUENCE [LARGE SCALE GENOMIC DNA]</scope>
    <source>
        <strain evidence="1">CM1030</strain>
        <tissue evidence="1">Blood</tissue>
    </source>
</reference>
<sequence>LVSSVRDPPLVSSCAAGIPKPVLTNPPVLEVFAALPITGVTLWCFWALYTTAESPEVVAYAAEPPVFSEAAMPAAVSPEVAAYAAEPCEMGTSASALCTVVAPSDTPSTCELLSCPVPATYELSARPVTAMEAVSELSAHPVTAM</sequence>
<dbReference type="Proteomes" id="UP001529510">
    <property type="component" value="Unassembled WGS sequence"/>
</dbReference>
<dbReference type="AlphaFoldDB" id="A0ABD0QEW7"/>
<gene>
    <name evidence="1" type="ORF">M9458_019237</name>
</gene>
<proteinExistence type="predicted"/>
<feature type="non-terminal residue" evidence="1">
    <location>
        <position position="145"/>
    </location>
</feature>
<evidence type="ECO:0000313" key="2">
    <source>
        <dbReference type="Proteomes" id="UP001529510"/>
    </source>
</evidence>